<dbReference type="SMART" id="SM00219">
    <property type="entry name" value="TyrKc"/>
    <property type="match status" value="1"/>
</dbReference>
<dbReference type="PROSITE" id="PS50011">
    <property type="entry name" value="PROTEIN_KINASE_DOM"/>
    <property type="match status" value="1"/>
</dbReference>
<feature type="binding site" evidence="17">
    <location>
        <position position="542"/>
    </location>
    <ligand>
        <name>ATP</name>
        <dbReference type="ChEBI" id="CHEBI:30616"/>
    </ligand>
</feature>
<keyword evidence="4 21" id="KW-0812">Transmembrane</keyword>
<keyword evidence="6" id="KW-0418">Kinase</keyword>
<dbReference type="FunFam" id="1.10.510.10:FF:000554">
    <property type="entry name" value="Predicted protein"/>
    <property type="match status" value="1"/>
</dbReference>
<dbReference type="SUPFAM" id="SSF48726">
    <property type="entry name" value="Immunoglobulin"/>
    <property type="match status" value="3"/>
</dbReference>
<dbReference type="PANTHER" id="PTHR24416">
    <property type="entry name" value="TYROSINE-PROTEIN KINASE RECEPTOR"/>
    <property type="match status" value="1"/>
</dbReference>
<evidence type="ECO:0000256" key="3">
    <source>
        <dbReference type="ARBA" id="ARBA00022679"/>
    </source>
</evidence>
<organism evidence="24 25">
    <name type="scientific">Pocillopora meandrina</name>
    <dbReference type="NCBI Taxonomy" id="46732"/>
    <lineage>
        <taxon>Eukaryota</taxon>
        <taxon>Metazoa</taxon>
        <taxon>Cnidaria</taxon>
        <taxon>Anthozoa</taxon>
        <taxon>Hexacorallia</taxon>
        <taxon>Scleractinia</taxon>
        <taxon>Astrocoeniina</taxon>
        <taxon>Pocilloporidae</taxon>
        <taxon>Pocillopora</taxon>
    </lineage>
</organism>
<dbReference type="InterPro" id="IPR008266">
    <property type="entry name" value="Tyr_kinase_AS"/>
</dbReference>
<dbReference type="InterPro" id="IPR001245">
    <property type="entry name" value="Ser-Thr/Tyr_kinase_cat_dom"/>
</dbReference>
<evidence type="ECO:0000259" key="22">
    <source>
        <dbReference type="PROSITE" id="PS50011"/>
    </source>
</evidence>
<dbReference type="Pfam" id="PF07714">
    <property type="entry name" value="PK_Tyr_Ser-Thr"/>
    <property type="match status" value="1"/>
</dbReference>
<evidence type="ECO:0000256" key="9">
    <source>
        <dbReference type="ARBA" id="ARBA00023136"/>
    </source>
</evidence>
<evidence type="ECO:0000256" key="12">
    <source>
        <dbReference type="ARBA" id="ARBA00023170"/>
    </source>
</evidence>
<dbReference type="EC" id="2.7.10.1" evidence="2"/>
<comment type="caution">
    <text evidence="24">The sequence shown here is derived from an EMBL/GenBank/DDBJ whole genome shotgun (WGS) entry which is preliminary data.</text>
</comment>
<keyword evidence="25" id="KW-1185">Reference proteome</keyword>
<evidence type="ECO:0000313" key="25">
    <source>
        <dbReference type="Proteomes" id="UP001159428"/>
    </source>
</evidence>
<evidence type="ECO:0000313" key="24">
    <source>
        <dbReference type="EMBL" id="CAH3104281.1"/>
    </source>
</evidence>
<dbReference type="GO" id="GO:0043235">
    <property type="term" value="C:receptor complex"/>
    <property type="evidence" value="ECO:0007669"/>
    <property type="project" value="TreeGrafter"/>
</dbReference>
<dbReference type="Gene3D" id="1.10.510.10">
    <property type="entry name" value="Transferase(Phosphotransferase) domain 1"/>
    <property type="match status" value="1"/>
</dbReference>
<evidence type="ECO:0000256" key="10">
    <source>
        <dbReference type="ARBA" id="ARBA00023137"/>
    </source>
</evidence>
<dbReference type="Gene3D" id="2.60.40.10">
    <property type="entry name" value="Immunoglobulins"/>
    <property type="match status" value="3"/>
</dbReference>
<dbReference type="InterPro" id="IPR017441">
    <property type="entry name" value="Protein_kinase_ATP_BS"/>
</dbReference>
<dbReference type="InterPro" id="IPR003599">
    <property type="entry name" value="Ig_sub"/>
</dbReference>
<dbReference type="GO" id="GO:0004714">
    <property type="term" value="F:transmembrane receptor protein tyrosine kinase activity"/>
    <property type="evidence" value="ECO:0007669"/>
    <property type="project" value="UniProtKB-EC"/>
</dbReference>
<dbReference type="InterPro" id="IPR000719">
    <property type="entry name" value="Prot_kinase_dom"/>
</dbReference>
<comment type="subcellular location">
    <subcellularLocation>
        <location evidence="1">Membrane</location>
        <topology evidence="1">Single-pass membrane protein</topology>
    </subcellularLocation>
</comment>
<feature type="transmembrane region" description="Helical" evidence="21">
    <location>
        <begin position="264"/>
        <end position="288"/>
    </location>
</feature>
<dbReference type="InterPro" id="IPR013783">
    <property type="entry name" value="Ig-like_fold"/>
</dbReference>
<evidence type="ECO:0000256" key="18">
    <source>
        <dbReference type="PIRSR" id="PIRSR000615-3"/>
    </source>
</evidence>
<dbReference type="InterPro" id="IPR003598">
    <property type="entry name" value="Ig_sub2"/>
</dbReference>
<dbReference type="CDD" id="cd00192">
    <property type="entry name" value="PTKc"/>
    <property type="match status" value="1"/>
</dbReference>
<feature type="domain" description="Ig-like" evidence="23">
    <location>
        <begin position="151"/>
        <end position="247"/>
    </location>
</feature>
<evidence type="ECO:0000256" key="19">
    <source>
        <dbReference type="PIRSR" id="PIRSR000615-4"/>
    </source>
</evidence>
<keyword evidence="7 17" id="KW-0067">ATP-binding</keyword>
<evidence type="ECO:0000256" key="17">
    <source>
        <dbReference type="PIRSR" id="PIRSR000615-2"/>
    </source>
</evidence>
<dbReference type="InterPro" id="IPR036179">
    <property type="entry name" value="Ig-like_dom_sf"/>
</dbReference>
<dbReference type="SMART" id="SM00408">
    <property type="entry name" value="IGc2"/>
    <property type="match status" value="2"/>
</dbReference>
<evidence type="ECO:0000256" key="2">
    <source>
        <dbReference type="ARBA" id="ARBA00011902"/>
    </source>
</evidence>
<evidence type="ECO:0000256" key="21">
    <source>
        <dbReference type="SAM" id="Phobius"/>
    </source>
</evidence>
<dbReference type="PANTHER" id="PTHR24416:SF622">
    <property type="entry name" value="PROTEIN KINASE DOMAIN-CONTAINING PROTEIN"/>
    <property type="match status" value="1"/>
</dbReference>
<dbReference type="InterPro" id="IPR007110">
    <property type="entry name" value="Ig-like_dom"/>
</dbReference>
<keyword evidence="10" id="KW-0829">Tyrosine-protein kinase</keyword>
<dbReference type="PIRSF" id="PIRSF000615">
    <property type="entry name" value="TyrPK_CSF1-R"/>
    <property type="match status" value="1"/>
</dbReference>
<dbReference type="SUPFAM" id="SSF56112">
    <property type="entry name" value="Protein kinase-like (PK-like)"/>
    <property type="match status" value="1"/>
</dbReference>
<dbReference type="GO" id="GO:0005524">
    <property type="term" value="F:ATP binding"/>
    <property type="evidence" value="ECO:0007669"/>
    <property type="project" value="UniProtKB-UniRule"/>
</dbReference>
<evidence type="ECO:0000256" key="4">
    <source>
        <dbReference type="ARBA" id="ARBA00022692"/>
    </source>
</evidence>
<reference evidence="24 25" key="1">
    <citation type="submission" date="2022-05" db="EMBL/GenBank/DDBJ databases">
        <authorList>
            <consortium name="Genoscope - CEA"/>
            <person name="William W."/>
        </authorList>
    </citation>
    <scope>NUCLEOTIDE SEQUENCE [LARGE SCALE GENOMIC DNA]</scope>
</reference>
<dbReference type="PROSITE" id="PS00107">
    <property type="entry name" value="PROTEIN_KINASE_ATP"/>
    <property type="match status" value="1"/>
</dbReference>
<keyword evidence="12" id="KW-0675">Receptor</keyword>
<gene>
    <name evidence="24" type="ORF">PMEA_00034626</name>
</gene>
<keyword evidence="13" id="KW-0325">Glycoprotein</keyword>
<feature type="binding site" evidence="18">
    <location>
        <position position="556"/>
    </location>
    <ligand>
        <name>Mg(2+)</name>
        <dbReference type="ChEBI" id="CHEBI:18420"/>
    </ligand>
</feature>
<feature type="active site" description="Proton acceptor" evidence="16">
    <location>
        <position position="538"/>
    </location>
</feature>
<dbReference type="Gene3D" id="3.30.200.20">
    <property type="entry name" value="Phosphorylase Kinase, domain 1"/>
    <property type="match status" value="1"/>
</dbReference>
<protein>
    <recommendedName>
        <fullName evidence="2">receptor protein-tyrosine kinase</fullName>
        <ecNumber evidence="2">2.7.10.1</ecNumber>
    </recommendedName>
</protein>
<dbReference type="PROSITE" id="PS00109">
    <property type="entry name" value="PROTEIN_KINASE_TYR"/>
    <property type="match status" value="1"/>
</dbReference>
<dbReference type="Pfam" id="PF07679">
    <property type="entry name" value="I-set"/>
    <property type="match status" value="1"/>
</dbReference>
<evidence type="ECO:0000256" key="11">
    <source>
        <dbReference type="ARBA" id="ARBA00023157"/>
    </source>
</evidence>
<dbReference type="Proteomes" id="UP001159428">
    <property type="component" value="Unassembled WGS sequence"/>
</dbReference>
<evidence type="ECO:0000256" key="14">
    <source>
        <dbReference type="ARBA" id="ARBA00023319"/>
    </source>
</evidence>
<evidence type="ECO:0000259" key="23">
    <source>
        <dbReference type="PROSITE" id="PS50835"/>
    </source>
</evidence>
<keyword evidence="18" id="KW-0479">Metal-binding</keyword>
<keyword evidence="3" id="KW-0808">Transferase</keyword>
<proteinExistence type="predicted"/>
<keyword evidence="18" id="KW-0460">Magnesium</keyword>
<dbReference type="FunFam" id="2.60.40.10:FF:000032">
    <property type="entry name" value="palladin isoform X1"/>
    <property type="match status" value="1"/>
</dbReference>
<evidence type="ECO:0000256" key="16">
    <source>
        <dbReference type="PIRSR" id="PIRSR000615-1"/>
    </source>
</evidence>
<comment type="catalytic activity">
    <reaction evidence="15">
        <text>L-tyrosyl-[protein] + ATP = O-phospho-L-tyrosyl-[protein] + ADP + H(+)</text>
        <dbReference type="Rhea" id="RHEA:10596"/>
        <dbReference type="Rhea" id="RHEA-COMP:10136"/>
        <dbReference type="Rhea" id="RHEA-COMP:20101"/>
        <dbReference type="ChEBI" id="CHEBI:15378"/>
        <dbReference type="ChEBI" id="CHEBI:30616"/>
        <dbReference type="ChEBI" id="CHEBI:46858"/>
        <dbReference type="ChEBI" id="CHEBI:61978"/>
        <dbReference type="ChEBI" id="CHEBI:456216"/>
        <dbReference type="EC" id="2.7.10.1"/>
    </reaction>
</comment>
<sequence length="696" mass="78595">MDIFSSPPNHTLRVGADINLTCIAWPRYDHRLYPRRWTKYIQWYDPQGRSVGAKCLQGTSKVIKLRCTLILKRLIMEQFGNYTCEAQNDYEGYCRQKVISLDDEQIHSQLVIKGIKREDNGKYYCFANNSAGEKASKPAFLSTKDLASLAPEIVEDPKNQTVDAGFNATFDCTAKGHPMPSITWIKNDDALAVQSYNRNRVAEIFLDDEQIHSQLVIKGIKREDNGKYYCFANNSAGEKASKTAFLSTKDLAPPIKEQQRSVPLVTALGVCGGAILAFMSGCIMAFLYRRARRNHEVTLHTHDDWRVDSIPRVSSEERRTPIPLDVGDKHFLNSISDQKGYAEELFNSRNGHQSVEDGCCHRDVNIISYQDSGMDSDKDSDEIQTSLFTEIEESEKNQGTLEVLDEVLGEGEYGIVYKGRYGGRNGSITDVAVKKLKGNACTLGKAALLNEIRTLKQAGRHPNIVNLIGTWIQGETILVVTELVHGGSLESFLRCKGDGGSEYANVHCKLNDRQLLKIALHVALGMKHLEEQKCIHRDLAARNVFIDPNMVAKVGDFGLAREITEDGLYIKTSCGKVPWRWSSLESLRDRVYTSKSDVWSFGILLWEMATYGDSPYPDIPTPLALVSRLSTGYRMSRPHQCSEELYTLMRSCWNENPLMRPSFADIVDQLEYFLREVKRTYINITEDEISGRFEVN</sequence>
<dbReference type="AlphaFoldDB" id="A0AAU9WBF3"/>
<keyword evidence="8 21" id="KW-1133">Transmembrane helix</keyword>
<evidence type="ECO:0000256" key="13">
    <source>
        <dbReference type="ARBA" id="ARBA00023180"/>
    </source>
</evidence>
<dbReference type="InterPro" id="IPR011009">
    <property type="entry name" value="Kinase-like_dom_sf"/>
</dbReference>
<evidence type="ECO:0000256" key="7">
    <source>
        <dbReference type="ARBA" id="ARBA00022840"/>
    </source>
</evidence>
<evidence type="ECO:0000256" key="1">
    <source>
        <dbReference type="ARBA" id="ARBA00004167"/>
    </source>
</evidence>
<dbReference type="EMBL" id="CALNXJ010000009">
    <property type="protein sequence ID" value="CAH3104281.1"/>
    <property type="molecule type" value="Genomic_DNA"/>
</dbReference>
<dbReference type="GO" id="GO:0005886">
    <property type="term" value="C:plasma membrane"/>
    <property type="evidence" value="ECO:0007669"/>
    <property type="project" value="TreeGrafter"/>
</dbReference>
<dbReference type="PROSITE" id="PS50835">
    <property type="entry name" value="IG_LIKE"/>
    <property type="match status" value="2"/>
</dbReference>
<dbReference type="GO" id="GO:0007169">
    <property type="term" value="P:cell surface receptor protein tyrosine kinase signaling pathway"/>
    <property type="evidence" value="ECO:0007669"/>
    <property type="project" value="TreeGrafter"/>
</dbReference>
<dbReference type="InterPro" id="IPR050122">
    <property type="entry name" value="RTK"/>
</dbReference>
<dbReference type="SMART" id="SM00409">
    <property type="entry name" value="IG"/>
    <property type="match status" value="2"/>
</dbReference>
<dbReference type="InterPro" id="IPR020635">
    <property type="entry name" value="Tyr_kinase_cat_dom"/>
</dbReference>
<evidence type="ECO:0000256" key="20">
    <source>
        <dbReference type="PROSITE-ProRule" id="PRU10141"/>
    </source>
</evidence>
<feature type="binding site" evidence="18">
    <location>
        <position position="543"/>
    </location>
    <ligand>
        <name>Mg(2+)</name>
        <dbReference type="ChEBI" id="CHEBI:18420"/>
    </ligand>
</feature>
<accession>A0AAU9WBF3</accession>
<name>A0AAU9WBF3_9CNID</name>
<keyword evidence="5 17" id="KW-0547">Nucleotide-binding</keyword>
<feature type="site" description="Important for interaction with phosphotyrosine-binding proteins" evidence="19">
    <location>
        <position position="681"/>
    </location>
</feature>
<keyword evidence="9 21" id="KW-0472">Membrane</keyword>
<feature type="binding site" evidence="20">
    <location>
        <position position="435"/>
    </location>
    <ligand>
        <name>ATP</name>
        <dbReference type="ChEBI" id="CHEBI:30616"/>
    </ligand>
</feature>
<evidence type="ECO:0000256" key="5">
    <source>
        <dbReference type="ARBA" id="ARBA00022741"/>
    </source>
</evidence>
<dbReference type="InterPro" id="IPR013098">
    <property type="entry name" value="Ig_I-set"/>
</dbReference>
<dbReference type="CDD" id="cd00096">
    <property type="entry name" value="Ig"/>
    <property type="match status" value="1"/>
</dbReference>
<keyword evidence="14" id="KW-0393">Immunoglobulin domain</keyword>
<dbReference type="GO" id="GO:0046872">
    <property type="term" value="F:metal ion binding"/>
    <property type="evidence" value="ECO:0007669"/>
    <property type="project" value="UniProtKB-KW"/>
</dbReference>
<dbReference type="PRINTS" id="PR00109">
    <property type="entry name" value="TYRKINASE"/>
</dbReference>
<evidence type="ECO:0000256" key="15">
    <source>
        <dbReference type="ARBA" id="ARBA00051243"/>
    </source>
</evidence>
<feature type="domain" description="Protein kinase" evidence="22">
    <location>
        <begin position="402"/>
        <end position="673"/>
    </location>
</feature>
<evidence type="ECO:0000256" key="8">
    <source>
        <dbReference type="ARBA" id="ARBA00022989"/>
    </source>
</evidence>
<keyword evidence="11" id="KW-1015">Disulfide bond</keyword>
<evidence type="ECO:0000256" key="6">
    <source>
        <dbReference type="ARBA" id="ARBA00022777"/>
    </source>
</evidence>
<feature type="domain" description="Ig-like" evidence="23">
    <location>
        <begin position="1"/>
        <end position="100"/>
    </location>
</feature>